<feature type="domain" description="Transglycosylase SLT" evidence="1">
    <location>
        <begin position="159"/>
        <end position="208"/>
    </location>
</feature>
<dbReference type="GO" id="GO:0008933">
    <property type="term" value="F:peptidoglycan lytic transglycosylase activity"/>
    <property type="evidence" value="ECO:0007669"/>
    <property type="project" value="TreeGrafter"/>
</dbReference>
<reference evidence="2 3" key="1">
    <citation type="submission" date="2020-07" db="EMBL/GenBank/DDBJ databases">
        <title>Sequencing the genomes of 1000 actinobacteria strains.</title>
        <authorList>
            <person name="Klenk H.-P."/>
        </authorList>
    </citation>
    <scope>NUCLEOTIDE SEQUENCE [LARGE SCALE GENOMIC DNA]</scope>
    <source>
        <strain evidence="2 3">DSM 18965</strain>
    </source>
</reference>
<dbReference type="EMBL" id="JACCBE010000001">
    <property type="protein sequence ID" value="NYD56194.1"/>
    <property type="molecule type" value="Genomic_DNA"/>
</dbReference>
<dbReference type="GO" id="GO:0009253">
    <property type="term" value="P:peptidoglycan catabolic process"/>
    <property type="evidence" value="ECO:0007669"/>
    <property type="project" value="TreeGrafter"/>
</dbReference>
<dbReference type="PANTHER" id="PTHR30163">
    <property type="entry name" value="MEMBRANE-BOUND LYTIC MUREIN TRANSGLYCOSYLASE B"/>
    <property type="match status" value="1"/>
</dbReference>
<comment type="caution">
    <text evidence="2">The sequence shown here is derived from an EMBL/GenBank/DDBJ whole genome shotgun (WGS) entry which is preliminary data.</text>
</comment>
<protein>
    <submittedName>
        <fullName evidence="2">Membrane-bound lytic murein transglycosylase B</fullName>
    </submittedName>
</protein>
<dbReference type="RefSeq" id="WP_179614131.1">
    <property type="nucleotide sequence ID" value="NZ_CP059163.1"/>
</dbReference>
<dbReference type="InterPro" id="IPR031304">
    <property type="entry name" value="SLT_2"/>
</dbReference>
<dbReference type="AlphaFoldDB" id="A0A7Y9EYG2"/>
<dbReference type="InterPro" id="IPR023346">
    <property type="entry name" value="Lysozyme-like_dom_sf"/>
</dbReference>
<dbReference type="PROSITE" id="PS00018">
    <property type="entry name" value="EF_HAND_1"/>
    <property type="match status" value="1"/>
</dbReference>
<sequence>MSSGPRSILLFSVLLLTLSAAAFGLSRLYTPERTVDLTPPTSYVAAPVPSQADPGSAVRRTQLVDEGWLRRTSRATGIPWPALRAYADAQLSGVGGCDVGWTTLAGIGWIESQHGTLGGRTIDAEGRSSSAILGPALDGSGDFAAIRSTAASRAWHGDATWEHAVGPMQFLRSSWEPWAADGDRDGTIDPHDLDDAAATAARYLCAGGRDLAGGEGWASAVLSYNHSDEYVAAVHAAASTYAERAAGRRAG</sequence>
<keyword evidence="3" id="KW-1185">Reference proteome</keyword>
<dbReference type="InterPro" id="IPR018247">
    <property type="entry name" value="EF_Hand_1_Ca_BS"/>
</dbReference>
<dbReference type="SUPFAM" id="SSF53955">
    <property type="entry name" value="Lysozyme-like"/>
    <property type="match status" value="1"/>
</dbReference>
<evidence type="ECO:0000313" key="3">
    <source>
        <dbReference type="Proteomes" id="UP000516957"/>
    </source>
</evidence>
<evidence type="ECO:0000313" key="2">
    <source>
        <dbReference type="EMBL" id="NYD56194.1"/>
    </source>
</evidence>
<dbReference type="Pfam" id="PF13406">
    <property type="entry name" value="SLT_2"/>
    <property type="match status" value="1"/>
</dbReference>
<dbReference type="PANTHER" id="PTHR30163:SF8">
    <property type="entry name" value="LYTIC MUREIN TRANSGLYCOSYLASE"/>
    <property type="match status" value="1"/>
</dbReference>
<dbReference type="Gene3D" id="1.10.530.10">
    <property type="match status" value="1"/>
</dbReference>
<proteinExistence type="predicted"/>
<organism evidence="2 3">
    <name type="scientific">Nocardioides marinisabuli</name>
    <dbReference type="NCBI Taxonomy" id="419476"/>
    <lineage>
        <taxon>Bacteria</taxon>
        <taxon>Bacillati</taxon>
        <taxon>Actinomycetota</taxon>
        <taxon>Actinomycetes</taxon>
        <taxon>Propionibacteriales</taxon>
        <taxon>Nocardioidaceae</taxon>
        <taxon>Nocardioides</taxon>
    </lineage>
</organism>
<evidence type="ECO:0000259" key="1">
    <source>
        <dbReference type="Pfam" id="PF13406"/>
    </source>
</evidence>
<dbReference type="Proteomes" id="UP000516957">
    <property type="component" value="Unassembled WGS sequence"/>
</dbReference>
<gene>
    <name evidence="2" type="ORF">BKA08_000432</name>
</gene>
<accession>A0A7Y9EYG2</accession>
<dbReference type="InterPro" id="IPR043426">
    <property type="entry name" value="MltB-like"/>
</dbReference>
<name>A0A7Y9EYG2_9ACTN</name>